<proteinExistence type="predicted"/>
<reference evidence="1 2" key="1">
    <citation type="journal article" date="2011" name="J. Bacteriol.">
        <title>Complete genome sequence of the type strain Cupriavidus necator N-1.</title>
        <authorList>
            <person name="Poehlein A."/>
            <person name="Kusian B."/>
            <person name="Friedrich B."/>
            <person name="Daniel R."/>
            <person name="Bowien B."/>
        </authorList>
    </citation>
    <scope>NUCLEOTIDE SEQUENCE [LARGE SCALE GENOMIC DNA]</scope>
    <source>
        <strain evidence="2">ATCC 43291 / DSM 13513 / CCUG 52238 / LMG 8453 / N-1</strain>
    </source>
</reference>
<organism evidence="1 2">
    <name type="scientific">Cupriavidus necator (strain ATCC 43291 / DSM 13513 / CCUG 52238 / LMG 8453 / N-1)</name>
    <name type="common">Ralstonia eutropha</name>
    <dbReference type="NCBI Taxonomy" id="1042878"/>
    <lineage>
        <taxon>Bacteria</taxon>
        <taxon>Pseudomonadati</taxon>
        <taxon>Pseudomonadota</taxon>
        <taxon>Betaproteobacteria</taxon>
        <taxon>Burkholderiales</taxon>
        <taxon>Burkholderiaceae</taxon>
        <taxon>Cupriavidus</taxon>
    </lineage>
</organism>
<dbReference type="EMBL" id="CP002877">
    <property type="protein sequence ID" value="AEI77115.1"/>
    <property type="molecule type" value="Genomic_DNA"/>
</dbReference>
<dbReference type="KEGG" id="cnc:CNE_1c17750"/>
<evidence type="ECO:0000313" key="1">
    <source>
        <dbReference type="EMBL" id="AEI77115.1"/>
    </source>
</evidence>
<accession>G0EWC1</accession>
<dbReference type="HOGENOM" id="CLU_2272692_0_0_4"/>
<name>G0EWC1_CUPNN</name>
<gene>
    <name evidence="1" type="ordered locus">CNE_1c17750</name>
</gene>
<evidence type="ECO:0000313" key="2">
    <source>
        <dbReference type="Proteomes" id="UP000006798"/>
    </source>
</evidence>
<protein>
    <submittedName>
        <fullName evidence="1">Uncharacterized protein</fullName>
    </submittedName>
</protein>
<dbReference type="Proteomes" id="UP000006798">
    <property type="component" value="Chromosome 1"/>
</dbReference>
<dbReference type="AlphaFoldDB" id="G0EWC1"/>
<sequence length="102" mass="11495">MIDGKGRPHTVSATDGRVIDHVDAGIARATAQQVTGKPARRMETIERDQWTVPNGLNAWRPLHRIAVDDGRGTELYVSAKIGEIMRHTHRAERFWNWLGSVQ</sequence>